<sequence>MKDHLREKYDGEKPPCHEKLGKGPNGARTGSLRIYRPRALPTAPSQFPVFDCL</sequence>
<protein>
    <submittedName>
        <fullName evidence="2">Uncharacterized protein</fullName>
    </submittedName>
</protein>
<proteinExistence type="predicted"/>
<evidence type="ECO:0000313" key="3">
    <source>
        <dbReference type="Proteomes" id="UP000076502"/>
    </source>
</evidence>
<feature type="region of interest" description="Disordered" evidence="1">
    <location>
        <begin position="1"/>
        <end position="31"/>
    </location>
</feature>
<name>A0A154PRK9_DUFNO</name>
<dbReference type="AlphaFoldDB" id="A0A154PRK9"/>
<dbReference type="Proteomes" id="UP000076502">
    <property type="component" value="Unassembled WGS sequence"/>
</dbReference>
<reference evidence="2 3" key="1">
    <citation type="submission" date="2015-07" db="EMBL/GenBank/DDBJ databases">
        <title>The genome of Dufourea novaeangliae.</title>
        <authorList>
            <person name="Pan H."/>
            <person name="Kapheim K."/>
        </authorList>
    </citation>
    <scope>NUCLEOTIDE SEQUENCE [LARGE SCALE GENOMIC DNA]</scope>
    <source>
        <strain evidence="2">0120121106</strain>
        <tissue evidence="2">Whole body</tissue>
    </source>
</reference>
<feature type="compositionally biased region" description="Basic and acidic residues" evidence="1">
    <location>
        <begin position="1"/>
        <end position="21"/>
    </location>
</feature>
<gene>
    <name evidence="2" type="ORF">WN55_06514</name>
</gene>
<dbReference type="EMBL" id="KQ435030">
    <property type="protein sequence ID" value="KZC13984.1"/>
    <property type="molecule type" value="Genomic_DNA"/>
</dbReference>
<evidence type="ECO:0000256" key="1">
    <source>
        <dbReference type="SAM" id="MobiDB-lite"/>
    </source>
</evidence>
<accession>A0A154PRK9</accession>
<keyword evidence="3" id="KW-1185">Reference proteome</keyword>
<organism evidence="2 3">
    <name type="scientific">Dufourea novaeangliae</name>
    <name type="common">Sweat bee</name>
    <dbReference type="NCBI Taxonomy" id="178035"/>
    <lineage>
        <taxon>Eukaryota</taxon>
        <taxon>Metazoa</taxon>
        <taxon>Ecdysozoa</taxon>
        <taxon>Arthropoda</taxon>
        <taxon>Hexapoda</taxon>
        <taxon>Insecta</taxon>
        <taxon>Pterygota</taxon>
        <taxon>Neoptera</taxon>
        <taxon>Endopterygota</taxon>
        <taxon>Hymenoptera</taxon>
        <taxon>Apocrita</taxon>
        <taxon>Aculeata</taxon>
        <taxon>Apoidea</taxon>
        <taxon>Anthophila</taxon>
        <taxon>Halictidae</taxon>
        <taxon>Rophitinae</taxon>
        <taxon>Dufourea</taxon>
    </lineage>
</organism>
<evidence type="ECO:0000313" key="2">
    <source>
        <dbReference type="EMBL" id="KZC13984.1"/>
    </source>
</evidence>